<organism evidence="14 15">
    <name type="scientific">Sorghum bicolor</name>
    <name type="common">Sorghum</name>
    <name type="synonym">Sorghum vulgare</name>
    <dbReference type="NCBI Taxonomy" id="4558"/>
    <lineage>
        <taxon>Eukaryota</taxon>
        <taxon>Viridiplantae</taxon>
        <taxon>Streptophyta</taxon>
        <taxon>Embryophyta</taxon>
        <taxon>Tracheophyta</taxon>
        <taxon>Spermatophyta</taxon>
        <taxon>Magnoliopsida</taxon>
        <taxon>Liliopsida</taxon>
        <taxon>Poales</taxon>
        <taxon>Poaceae</taxon>
        <taxon>PACMAD clade</taxon>
        <taxon>Panicoideae</taxon>
        <taxon>Andropogonodae</taxon>
        <taxon>Andropogoneae</taxon>
        <taxon>Sorghinae</taxon>
        <taxon>Sorghum</taxon>
    </lineage>
</organism>
<keyword evidence="9" id="KW-0460">Magnesium</keyword>
<comment type="similarity">
    <text evidence="4">Belongs to the DNA polymerase type-B-like family.</text>
</comment>
<dbReference type="GO" id="GO:0000956">
    <property type="term" value="P:nuclear-transcribed mRNA catabolic process"/>
    <property type="evidence" value="ECO:0007669"/>
    <property type="project" value="UniProtKB-ARBA"/>
</dbReference>
<evidence type="ECO:0000256" key="9">
    <source>
        <dbReference type="ARBA" id="ARBA00022842"/>
    </source>
</evidence>
<feature type="region of interest" description="Disordered" evidence="11">
    <location>
        <begin position="1"/>
        <end position="168"/>
    </location>
</feature>
<sequence>MAGGDGAQGHAATEDPPQRAPDPFLRFLIPAPKPRRAAPTALLQPPHRLIAPPELVMRPEERLFIVPPTRPDWLPPPPRSYQHSPSSSSSTGAVARPRPPVPPPPPPPSPSRRYHSSSPSPRPRPRPPFPPPTNDPRARNAGRFARQFAGVHVNGNARRGRSPVVPLPHDGGARFLPVPLPHDVGFQRPKAAAAAAHKEKEKKAWVAVQRKAESGARDEDRAAALSEGYSGGDEGSVEAEDVLQPQGKGEQQEDDDANRRLLLIDQQDDDVESSLPTDGTLDCSGRAGGGDRPSEVTPGPDQVPRLQGRMRRPEAECRHDIDTFTPGLLALYESLKPSEEHRSKQKQLVDSLAKSVSKEWPNAQMHLYGSCANSFGTSHSDVDVCLEMETGTQDAIEVLVKLADVLRTDGFENVEAITSARVPIVRMSDPGSGFSCDICINNLLAVANTKLLKDYAQIDQRLLQLAFLVKHWAKQRGVNETYRGTLSSYAYVLMCINFLQQCEPKILPCLQAMEPTYKLTVDGTECAYFDKVDQLQGFGADNKASVAELLWGFFHYWASQHHYKRDVISVRLGKTISKQEKRWTTRVGNDRHLVCIEDPFEVSHDLGRVVDRQTIRILREEMERAAVVLQHDDDPCVTLFEPYGCEN</sequence>
<dbReference type="InterPro" id="IPR054708">
    <property type="entry name" value="MTPAP-like_central"/>
</dbReference>
<dbReference type="PANTHER" id="PTHR12271:SF53">
    <property type="entry name" value="RNA URIDYLYLTRANSFERASE"/>
    <property type="match status" value="1"/>
</dbReference>
<proteinExistence type="inferred from homology"/>
<dbReference type="GO" id="GO:0005737">
    <property type="term" value="C:cytoplasm"/>
    <property type="evidence" value="ECO:0007669"/>
    <property type="project" value="UniProtKB-SubCell"/>
</dbReference>
<name>A0A921R2Z8_SORBI</name>
<evidence type="ECO:0000256" key="8">
    <source>
        <dbReference type="ARBA" id="ARBA00022723"/>
    </source>
</evidence>
<evidence type="ECO:0000313" key="14">
    <source>
        <dbReference type="EMBL" id="KAG0531435.1"/>
    </source>
</evidence>
<comment type="cofactor">
    <cofactor evidence="2">
        <name>Mg(2+)</name>
        <dbReference type="ChEBI" id="CHEBI:18420"/>
    </cofactor>
</comment>
<evidence type="ECO:0000256" key="10">
    <source>
        <dbReference type="ARBA" id="ARBA00049105"/>
    </source>
</evidence>
<comment type="caution">
    <text evidence="14">The sequence shown here is derived from an EMBL/GenBank/DDBJ whole genome shotgun (WGS) entry which is preliminary data.</text>
</comment>
<keyword evidence="8" id="KW-0479">Metal-binding</keyword>
<comment type="catalytic activity">
    <reaction evidence="10">
        <text>RNA(n) + UTP = RNA(n)-3'-uridine ribonucleotide + diphosphate</text>
        <dbReference type="Rhea" id="RHEA:14785"/>
        <dbReference type="Rhea" id="RHEA-COMP:14527"/>
        <dbReference type="Rhea" id="RHEA-COMP:17348"/>
        <dbReference type="ChEBI" id="CHEBI:33019"/>
        <dbReference type="ChEBI" id="CHEBI:46398"/>
        <dbReference type="ChEBI" id="CHEBI:140395"/>
        <dbReference type="ChEBI" id="CHEBI:173116"/>
        <dbReference type="EC" id="2.7.7.52"/>
    </reaction>
</comment>
<dbReference type="AlphaFoldDB" id="A0A921R2Z8"/>
<evidence type="ECO:0000256" key="7">
    <source>
        <dbReference type="ARBA" id="ARBA00022679"/>
    </source>
</evidence>
<comment type="cofactor">
    <cofactor evidence="1">
        <name>Mn(2+)</name>
        <dbReference type="ChEBI" id="CHEBI:29035"/>
    </cofactor>
</comment>
<dbReference type="GO" id="GO:0010628">
    <property type="term" value="P:positive regulation of gene expression"/>
    <property type="evidence" value="ECO:0007669"/>
    <property type="project" value="UniProtKB-ARBA"/>
</dbReference>
<keyword evidence="7" id="KW-0808">Transferase</keyword>
<dbReference type="GO" id="GO:0061157">
    <property type="term" value="P:mRNA destabilization"/>
    <property type="evidence" value="ECO:0007669"/>
    <property type="project" value="UniProtKB-ARBA"/>
</dbReference>
<dbReference type="Pfam" id="PF22600">
    <property type="entry name" value="MTPAP-like_central"/>
    <property type="match status" value="1"/>
</dbReference>
<feature type="compositionally biased region" description="Low complexity" evidence="11">
    <location>
        <begin position="80"/>
        <end position="90"/>
    </location>
</feature>
<dbReference type="GO" id="GO:0050265">
    <property type="term" value="F:RNA uridylyltransferase activity"/>
    <property type="evidence" value="ECO:0007669"/>
    <property type="project" value="UniProtKB-EC"/>
</dbReference>
<dbReference type="Gene3D" id="3.30.460.10">
    <property type="entry name" value="Beta Polymerase, domain 2"/>
    <property type="match status" value="1"/>
</dbReference>
<evidence type="ECO:0000256" key="1">
    <source>
        <dbReference type="ARBA" id="ARBA00001936"/>
    </source>
</evidence>
<reference evidence="14" key="1">
    <citation type="journal article" date="2019" name="BMC Genomics">
        <title>A new reference genome for Sorghum bicolor reveals high levels of sequence similarity between sweet and grain genotypes: implications for the genetics of sugar metabolism.</title>
        <authorList>
            <person name="Cooper E.A."/>
            <person name="Brenton Z.W."/>
            <person name="Flinn B.S."/>
            <person name="Jenkins J."/>
            <person name="Shu S."/>
            <person name="Flowers D."/>
            <person name="Luo F."/>
            <person name="Wang Y."/>
            <person name="Xia P."/>
            <person name="Barry K."/>
            <person name="Daum C."/>
            <person name="Lipzen A."/>
            <person name="Yoshinaga Y."/>
            <person name="Schmutz J."/>
            <person name="Saski C."/>
            <person name="Vermerris W."/>
            <person name="Kresovich S."/>
        </authorList>
    </citation>
    <scope>NUCLEOTIDE SEQUENCE</scope>
</reference>
<dbReference type="PANTHER" id="PTHR12271">
    <property type="entry name" value="POLY A POLYMERASE CID PAP -RELATED"/>
    <property type="match status" value="1"/>
</dbReference>
<reference evidence="14" key="2">
    <citation type="submission" date="2020-10" db="EMBL/GenBank/DDBJ databases">
        <authorList>
            <person name="Cooper E.A."/>
            <person name="Brenton Z.W."/>
            <person name="Flinn B.S."/>
            <person name="Jenkins J."/>
            <person name="Shu S."/>
            <person name="Flowers D."/>
            <person name="Luo F."/>
            <person name="Wang Y."/>
            <person name="Xia P."/>
            <person name="Barry K."/>
            <person name="Daum C."/>
            <person name="Lipzen A."/>
            <person name="Yoshinaga Y."/>
            <person name="Schmutz J."/>
            <person name="Saski C."/>
            <person name="Vermerris W."/>
            <person name="Kresovich S."/>
        </authorList>
    </citation>
    <scope>NUCLEOTIDE SEQUENCE</scope>
</reference>
<accession>A0A921R2Z8</accession>
<protein>
    <recommendedName>
        <fullName evidence="5">RNA uridylyltransferase</fullName>
        <ecNumber evidence="5">2.7.7.52</ecNumber>
    </recommendedName>
</protein>
<dbReference type="Gene3D" id="1.10.1410.10">
    <property type="match status" value="1"/>
</dbReference>
<dbReference type="FunFam" id="1.10.1410.10:FF:000018">
    <property type="entry name" value="Terminal uridylyltransferase cid1"/>
    <property type="match status" value="1"/>
</dbReference>
<feature type="compositionally biased region" description="Basic and acidic residues" evidence="11">
    <location>
        <begin position="209"/>
        <end position="222"/>
    </location>
</feature>
<evidence type="ECO:0000256" key="3">
    <source>
        <dbReference type="ARBA" id="ARBA00004496"/>
    </source>
</evidence>
<gene>
    <name evidence="14" type="ORF">BDA96_04G022300</name>
</gene>
<dbReference type="GO" id="GO:0046872">
    <property type="term" value="F:metal ion binding"/>
    <property type="evidence" value="ECO:0007669"/>
    <property type="project" value="UniProtKB-KW"/>
</dbReference>
<dbReference type="CDD" id="cd05402">
    <property type="entry name" value="NT_PAP_TUTase"/>
    <property type="match status" value="1"/>
</dbReference>
<feature type="compositionally biased region" description="Pro residues" evidence="11">
    <location>
        <begin position="97"/>
        <end position="110"/>
    </location>
</feature>
<evidence type="ECO:0000259" key="12">
    <source>
        <dbReference type="Pfam" id="PF03828"/>
    </source>
</evidence>
<dbReference type="Pfam" id="PF03828">
    <property type="entry name" value="PAP_assoc"/>
    <property type="match status" value="1"/>
</dbReference>
<dbReference type="InterPro" id="IPR002058">
    <property type="entry name" value="PAP_assoc"/>
</dbReference>
<dbReference type="SUPFAM" id="SSF81631">
    <property type="entry name" value="PAP/OAS1 substrate-binding domain"/>
    <property type="match status" value="1"/>
</dbReference>
<evidence type="ECO:0000313" key="15">
    <source>
        <dbReference type="Proteomes" id="UP000807115"/>
    </source>
</evidence>
<evidence type="ECO:0000256" key="4">
    <source>
        <dbReference type="ARBA" id="ARBA00008593"/>
    </source>
</evidence>
<evidence type="ECO:0000256" key="2">
    <source>
        <dbReference type="ARBA" id="ARBA00001946"/>
    </source>
</evidence>
<evidence type="ECO:0000259" key="13">
    <source>
        <dbReference type="Pfam" id="PF22600"/>
    </source>
</evidence>
<feature type="compositionally biased region" description="Pro residues" evidence="11">
    <location>
        <begin position="120"/>
        <end position="134"/>
    </location>
</feature>
<evidence type="ECO:0000256" key="11">
    <source>
        <dbReference type="SAM" id="MobiDB-lite"/>
    </source>
</evidence>
<comment type="subcellular location">
    <subcellularLocation>
        <location evidence="3">Cytoplasm</location>
    </subcellularLocation>
</comment>
<dbReference type="EMBL" id="CM027683">
    <property type="protein sequence ID" value="KAG0531435.1"/>
    <property type="molecule type" value="Genomic_DNA"/>
</dbReference>
<feature type="domain" description="Poly(A) RNA polymerase mitochondrial-like central palm" evidence="13">
    <location>
        <begin position="328"/>
        <end position="457"/>
    </location>
</feature>
<feature type="compositionally biased region" description="Pro residues" evidence="11">
    <location>
        <begin position="68"/>
        <end position="79"/>
    </location>
</feature>
<dbReference type="InterPro" id="IPR043519">
    <property type="entry name" value="NT_sf"/>
</dbReference>
<evidence type="ECO:0000256" key="6">
    <source>
        <dbReference type="ARBA" id="ARBA00022490"/>
    </source>
</evidence>
<keyword evidence="6" id="KW-0963">Cytoplasm</keyword>
<feature type="domain" description="PAP-associated" evidence="12">
    <location>
        <begin position="545"/>
        <end position="604"/>
    </location>
</feature>
<dbReference type="SUPFAM" id="SSF81301">
    <property type="entry name" value="Nucleotidyltransferase"/>
    <property type="match status" value="1"/>
</dbReference>
<evidence type="ECO:0000256" key="5">
    <source>
        <dbReference type="ARBA" id="ARBA00012472"/>
    </source>
</evidence>
<dbReference type="EC" id="2.7.7.52" evidence="5"/>
<dbReference type="Proteomes" id="UP000807115">
    <property type="component" value="Chromosome 4"/>
</dbReference>
<dbReference type="FunFam" id="3.30.460.10:FF:000067">
    <property type="entry name" value="Terminal uridylyltransferase cid1"/>
    <property type="match status" value="1"/>
</dbReference>
<feature type="region of interest" description="Disordered" evidence="11">
    <location>
        <begin position="209"/>
        <end position="313"/>
    </location>
</feature>